<feature type="compositionally biased region" description="Low complexity" evidence="1">
    <location>
        <begin position="47"/>
        <end position="64"/>
    </location>
</feature>
<organism evidence="2 3">
    <name type="scientific">Favolaschia claudopus</name>
    <dbReference type="NCBI Taxonomy" id="2862362"/>
    <lineage>
        <taxon>Eukaryota</taxon>
        <taxon>Fungi</taxon>
        <taxon>Dikarya</taxon>
        <taxon>Basidiomycota</taxon>
        <taxon>Agaricomycotina</taxon>
        <taxon>Agaricomycetes</taxon>
        <taxon>Agaricomycetidae</taxon>
        <taxon>Agaricales</taxon>
        <taxon>Marasmiineae</taxon>
        <taxon>Mycenaceae</taxon>
        <taxon>Favolaschia</taxon>
    </lineage>
</organism>
<reference evidence="2 3" key="1">
    <citation type="journal article" date="2024" name="J Genomics">
        <title>Draft genome sequencing and assembly of Favolaschia claudopus CIRM-BRFM 2984 isolated from oak limbs.</title>
        <authorList>
            <person name="Navarro D."/>
            <person name="Drula E."/>
            <person name="Chaduli D."/>
            <person name="Cazenave R."/>
            <person name="Ahrendt S."/>
            <person name="Wang J."/>
            <person name="Lipzen A."/>
            <person name="Daum C."/>
            <person name="Barry K."/>
            <person name="Grigoriev I.V."/>
            <person name="Favel A."/>
            <person name="Rosso M.N."/>
            <person name="Martin F."/>
        </authorList>
    </citation>
    <scope>NUCLEOTIDE SEQUENCE [LARGE SCALE GENOMIC DNA]</scope>
    <source>
        <strain evidence="2 3">CIRM-BRFM 2984</strain>
    </source>
</reference>
<keyword evidence="3" id="KW-1185">Reference proteome</keyword>
<proteinExistence type="predicted"/>
<evidence type="ECO:0000313" key="3">
    <source>
        <dbReference type="Proteomes" id="UP001362999"/>
    </source>
</evidence>
<evidence type="ECO:0000313" key="2">
    <source>
        <dbReference type="EMBL" id="KAK7013880.1"/>
    </source>
</evidence>
<protein>
    <submittedName>
        <fullName evidence="2">Uncharacterized protein</fullName>
    </submittedName>
</protein>
<name>A0AAW0ALF7_9AGAR</name>
<dbReference type="AlphaFoldDB" id="A0AAW0ALF7"/>
<sequence>MVHGFFHAALPLTAYGSRASRVPRILEFALRDDVKGAVLERRAGAHSRGSASRQRYRAGRQGAANDVTESIRRPSMVKCTGWECRGTTTKRITHRRRKYLADTVDSY</sequence>
<evidence type="ECO:0000256" key="1">
    <source>
        <dbReference type="SAM" id="MobiDB-lite"/>
    </source>
</evidence>
<dbReference type="EMBL" id="JAWWNJ010000058">
    <property type="protein sequence ID" value="KAK7013880.1"/>
    <property type="molecule type" value="Genomic_DNA"/>
</dbReference>
<gene>
    <name evidence="2" type="ORF">R3P38DRAFT_3004245</name>
</gene>
<dbReference type="Proteomes" id="UP001362999">
    <property type="component" value="Unassembled WGS sequence"/>
</dbReference>
<comment type="caution">
    <text evidence="2">The sequence shown here is derived from an EMBL/GenBank/DDBJ whole genome shotgun (WGS) entry which is preliminary data.</text>
</comment>
<feature type="region of interest" description="Disordered" evidence="1">
    <location>
        <begin position="41"/>
        <end position="70"/>
    </location>
</feature>
<accession>A0AAW0ALF7</accession>